<comment type="caution">
    <text evidence="2">The sequence shown here is derived from an EMBL/GenBank/DDBJ whole genome shotgun (WGS) entry which is preliminary data.</text>
</comment>
<feature type="compositionally biased region" description="Polar residues" evidence="1">
    <location>
        <begin position="130"/>
        <end position="153"/>
    </location>
</feature>
<gene>
    <name evidence="2" type="ORF">CRENBAI_020577</name>
</gene>
<protein>
    <submittedName>
        <fullName evidence="2">Uncharacterized protein</fullName>
    </submittedName>
</protein>
<keyword evidence="3" id="KW-1185">Reference proteome</keyword>
<evidence type="ECO:0000313" key="3">
    <source>
        <dbReference type="Proteomes" id="UP001311232"/>
    </source>
</evidence>
<evidence type="ECO:0000313" key="2">
    <source>
        <dbReference type="EMBL" id="KAK5620676.1"/>
    </source>
</evidence>
<feature type="compositionally biased region" description="Polar residues" evidence="1">
    <location>
        <begin position="58"/>
        <end position="89"/>
    </location>
</feature>
<dbReference type="AlphaFoldDB" id="A0AAV9SH45"/>
<evidence type="ECO:0000256" key="1">
    <source>
        <dbReference type="SAM" id="MobiDB-lite"/>
    </source>
</evidence>
<feature type="region of interest" description="Disordered" evidence="1">
    <location>
        <begin position="115"/>
        <end position="153"/>
    </location>
</feature>
<dbReference type="EMBL" id="JAHHUM010000344">
    <property type="protein sequence ID" value="KAK5620676.1"/>
    <property type="molecule type" value="Genomic_DNA"/>
</dbReference>
<organism evidence="2 3">
    <name type="scientific">Crenichthys baileyi</name>
    <name type="common">White River springfish</name>
    <dbReference type="NCBI Taxonomy" id="28760"/>
    <lineage>
        <taxon>Eukaryota</taxon>
        <taxon>Metazoa</taxon>
        <taxon>Chordata</taxon>
        <taxon>Craniata</taxon>
        <taxon>Vertebrata</taxon>
        <taxon>Euteleostomi</taxon>
        <taxon>Actinopterygii</taxon>
        <taxon>Neopterygii</taxon>
        <taxon>Teleostei</taxon>
        <taxon>Neoteleostei</taxon>
        <taxon>Acanthomorphata</taxon>
        <taxon>Ovalentaria</taxon>
        <taxon>Atherinomorphae</taxon>
        <taxon>Cyprinodontiformes</taxon>
        <taxon>Goodeidae</taxon>
        <taxon>Crenichthys</taxon>
    </lineage>
</organism>
<feature type="region of interest" description="Disordered" evidence="1">
    <location>
        <begin position="31"/>
        <end position="92"/>
    </location>
</feature>
<proteinExistence type="predicted"/>
<reference evidence="2 3" key="1">
    <citation type="submission" date="2021-06" db="EMBL/GenBank/DDBJ databases">
        <authorList>
            <person name="Palmer J.M."/>
        </authorList>
    </citation>
    <scope>NUCLEOTIDE SEQUENCE [LARGE SCALE GENOMIC DNA]</scope>
    <source>
        <strain evidence="2 3">MEX-2019</strain>
        <tissue evidence="2">Muscle</tissue>
    </source>
</reference>
<accession>A0AAV9SH45</accession>
<name>A0AAV9SH45_9TELE</name>
<sequence>MVIRPRCPSSRLGKTAPLGVVETGSLLGTLWNTGHTPTDELHPQRAASSVHSPAPGSPTASHPPSATTAQEEAPTSLTPPSQLSHSKCQQPYIKKEDTTLSLHMLQPFHATLQAATLPTLPTTPRHDSQRSSTSPSLPNQSNASSPRPSLHTL</sequence>
<dbReference type="Proteomes" id="UP001311232">
    <property type="component" value="Unassembled WGS sequence"/>
</dbReference>